<reference evidence="2" key="1">
    <citation type="journal article" date="2022" name="Mol. Ecol. Resour.">
        <title>The genomes of chicory, endive, great burdock and yacon provide insights into Asteraceae palaeo-polyploidization history and plant inulin production.</title>
        <authorList>
            <person name="Fan W."/>
            <person name="Wang S."/>
            <person name="Wang H."/>
            <person name="Wang A."/>
            <person name="Jiang F."/>
            <person name="Liu H."/>
            <person name="Zhao H."/>
            <person name="Xu D."/>
            <person name="Zhang Y."/>
        </authorList>
    </citation>
    <scope>NUCLEOTIDE SEQUENCE [LARGE SCALE GENOMIC DNA]</scope>
    <source>
        <strain evidence="2">cv. Yunnan</strain>
    </source>
</reference>
<gene>
    <name evidence="1" type="ORF">L1987_69472</name>
</gene>
<accession>A0ACB9B662</accession>
<comment type="caution">
    <text evidence="1">The sequence shown here is derived from an EMBL/GenBank/DDBJ whole genome shotgun (WGS) entry which is preliminary data.</text>
</comment>
<keyword evidence="2" id="KW-1185">Reference proteome</keyword>
<reference evidence="1 2" key="2">
    <citation type="journal article" date="2022" name="Mol. Ecol. Resour.">
        <title>The genomes of chicory, endive, great burdock and yacon provide insights into Asteraceae paleo-polyploidization history and plant inulin production.</title>
        <authorList>
            <person name="Fan W."/>
            <person name="Wang S."/>
            <person name="Wang H."/>
            <person name="Wang A."/>
            <person name="Jiang F."/>
            <person name="Liu H."/>
            <person name="Zhao H."/>
            <person name="Xu D."/>
            <person name="Zhang Y."/>
        </authorList>
    </citation>
    <scope>NUCLEOTIDE SEQUENCE [LARGE SCALE GENOMIC DNA]</scope>
    <source>
        <strain evidence="2">cv. Yunnan</strain>
        <tissue evidence="1">Leaves</tissue>
    </source>
</reference>
<proteinExistence type="predicted"/>
<dbReference type="EMBL" id="CM042040">
    <property type="protein sequence ID" value="KAI3717695.1"/>
    <property type="molecule type" value="Genomic_DNA"/>
</dbReference>
<sequence length="650" mass="74367">MADSIFRRFIHSSQETVFSGAKGVETVSLESEDDDDAVINEFLSRFVWIMRGKLTEVYTEADKKEIDAMLHVIVGKVVSEMEEDRLEQFIDSGSQDFSEDLWTTVREVSSVVLEDMKKAKKKEKMRSFLQSEEVKEMTRFAGEIGIRGDMLRELRFKWAREKLEDSDFYESLERMRKEAMEPEVESQSHGNDEDEDDDDQVVSLPKRSGKIKYNIYGLDLSKPKWAEVAEQIHEAGGSIWPQEAKPISGKCKVVTERIVSLQVDDDPSPLIAEWIELLQPTRVDWVALLDRLKEQNVQMYFKVAELVLDEETFQTNVRDYSQLVDEHAKHNQLDDAERIIQKMNEKGLTPDIWTKTTMVHMYSKAGNLNLAKQAFESLKSQGFQPDHKVYSSMVTAYINAGDLNSADSLLKNMELNKFNPSEDLYLALLRSFALNADPTGADRILTQMEYRGYQLGLESYTYLIEAYSRSGNPYQARKYFDDIIKHGYKPDDKCIALMIAAYASKNLLDNGLQLLLQLEKDGTELGLATYAVLIDWLSKLQLVDEAEDLLEKFTEKGVSPSLDVHISLCNMYAHAREEKKTLQALGVLEANKDKLKFVDFERVIKALIAGGFWQDAERMHKLMTDQGFKSIPLSISLQASQTSRTRAFIK</sequence>
<protein>
    <submittedName>
        <fullName evidence="1">Uncharacterized protein</fullName>
    </submittedName>
</protein>
<name>A0ACB9B662_9ASTR</name>
<evidence type="ECO:0000313" key="2">
    <source>
        <dbReference type="Proteomes" id="UP001056120"/>
    </source>
</evidence>
<evidence type="ECO:0000313" key="1">
    <source>
        <dbReference type="EMBL" id="KAI3717695.1"/>
    </source>
</evidence>
<dbReference type="Proteomes" id="UP001056120">
    <property type="component" value="Linkage Group LG23"/>
</dbReference>
<organism evidence="1 2">
    <name type="scientific">Smallanthus sonchifolius</name>
    <dbReference type="NCBI Taxonomy" id="185202"/>
    <lineage>
        <taxon>Eukaryota</taxon>
        <taxon>Viridiplantae</taxon>
        <taxon>Streptophyta</taxon>
        <taxon>Embryophyta</taxon>
        <taxon>Tracheophyta</taxon>
        <taxon>Spermatophyta</taxon>
        <taxon>Magnoliopsida</taxon>
        <taxon>eudicotyledons</taxon>
        <taxon>Gunneridae</taxon>
        <taxon>Pentapetalae</taxon>
        <taxon>asterids</taxon>
        <taxon>campanulids</taxon>
        <taxon>Asterales</taxon>
        <taxon>Asteraceae</taxon>
        <taxon>Asteroideae</taxon>
        <taxon>Heliantheae alliance</taxon>
        <taxon>Millerieae</taxon>
        <taxon>Smallanthus</taxon>
    </lineage>
</organism>